<gene>
    <name evidence="10" type="primary">20195755</name>
    <name evidence="9" type="ORF">HELRODRAFT_120735</name>
</gene>
<name>T1EGQ5_HELRO</name>
<protein>
    <recommendedName>
        <fullName evidence="7">Solute carrier family 40 member</fullName>
    </recommendedName>
</protein>
<feature type="transmembrane region" description="Helical" evidence="7">
    <location>
        <begin position="54"/>
        <end position="79"/>
    </location>
</feature>
<dbReference type="OrthoDB" id="648861at2759"/>
<evidence type="ECO:0000313" key="11">
    <source>
        <dbReference type="Proteomes" id="UP000015101"/>
    </source>
</evidence>
<comment type="function">
    <text evidence="7">May be involved in iron transport and iron homeostasis.</text>
</comment>
<dbReference type="AlphaFoldDB" id="T1EGQ5"/>
<feature type="transmembrane region" description="Helical" evidence="7">
    <location>
        <begin position="172"/>
        <end position="190"/>
    </location>
</feature>
<feature type="transmembrane region" description="Helical" evidence="7">
    <location>
        <begin position="260"/>
        <end position="287"/>
    </location>
</feature>
<feature type="region of interest" description="Disordered" evidence="8">
    <location>
        <begin position="370"/>
        <end position="397"/>
    </location>
</feature>
<dbReference type="GeneID" id="20195755"/>
<comment type="similarity">
    <text evidence="2 7">Belongs to the ferroportin (FP) (TC 2.A.100) family. SLC40A subfamily.</text>
</comment>
<feature type="transmembrane region" description="Helical" evidence="7">
    <location>
        <begin position="465"/>
        <end position="498"/>
    </location>
</feature>
<sequence>GDWMWQFSVGIYLVNLAGQELRLAAIFGLTGGVSVLLFGGIIGEWVDRNGRLKVVRISLFIQNFSVAMSSVCVCVVLGLEPVVDALKEGAFGKYIMILVIGMAVVAQLSSVAYKIAIEKDWIVVITADNTSLLTNLNAVTRSLDLACKIVSPLTVGLIMSYSSLVVSAVVLAAWNVLSVFLEYAILLRIYNMVPQLAIKGGEYKKWDTTTKTTAATAAAAATTNENETTKEVKEKRCVEKVFEPFVILFSGWKVYARQSVLYAGISLACLYMTVMGFDSITVGYIYANDVNEALVGLCMGLAGFVGIIGAFAFTRMAKRFGLERTGVFAYTAEVVCLILAVASIWAPGTKFDPTRRTFLNHNYSSSVLQGSNVSSSSENNLQSSLTGSSLNTTKEGDGDRVKSLVNFSNISMILLLVGIISSRLGLWMADLVVTQLLQENIDECERGVVNGVQNSLNMLMDMLKFVLVMLLPQIEIFGLHIILSFIFIFVGMLFFYYYAF</sequence>
<dbReference type="GO" id="GO:0005381">
    <property type="term" value="F:iron ion transmembrane transporter activity"/>
    <property type="evidence" value="ECO:0007669"/>
    <property type="project" value="UniProtKB-UniRule"/>
</dbReference>
<dbReference type="InterPro" id="IPR009716">
    <property type="entry name" value="Ferroportin-1"/>
</dbReference>
<feature type="transmembrane region" description="Helical" evidence="7">
    <location>
        <begin position="410"/>
        <end position="429"/>
    </location>
</feature>
<evidence type="ECO:0000313" key="9">
    <source>
        <dbReference type="EMBL" id="ESO01114.1"/>
    </source>
</evidence>
<dbReference type="RefSeq" id="XP_009020826.1">
    <property type="nucleotide sequence ID" value="XM_009022578.1"/>
</dbReference>
<dbReference type="EMBL" id="AMQM01005155">
    <property type="status" value="NOT_ANNOTATED_CDS"/>
    <property type="molecule type" value="Genomic_DNA"/>
</dbReference>
<reference evidence="9 11" key="2">
    <citation type="journal article" date="2013" name="Nature">
        <title>Insights into bilaterian evolution from three spiralian genomes.</title>
        <authorList>
            <person name="Simakov O."/>
            <person name="Marletaz F."/>
            <person name="Cho S.J."/>
            <person name="Edsinger-Gonzales E."/>
            <person name="Havlak P."/>
            <person name="Hellsten U."/>
            <person name="Kuo D.H."/>
            <person name="Larsson T."/>
            <person name="Lv J."/>
            <person name="Arendt D."/>
            <person name="Savage R."/>
            <person name="Osoegawa K."/>
            <person name="de Jong P."/>
            <person name="Grimwood J."/>
            <person name="Chapman J.A."/>
            <person name="Shapiro H."/>
            <person name="Aerts A."/>
            <person name="Otillar R.P."/>
            <person name="Terry A.Y."/>
            <person name="Boore J.L."/>
            <person name="Grigoriev I.V."/>
            <person name="Lindberg D.R."/>
            <person name="Seaver E.C."/>
            <person name="Weisblat D.A."/>
            <person name="Putnam N.H."/>
            <person name="Rokhsar D.S."/>
        </authorList>
    </citation>
    <scope>NUCLEOTIDE SEQUENCE</scope>
</reference>
<organism evidence="10 11">
    <name type="scientific">Helobdella robusta</name>
    <name type="common">Californian leech</name>
    <dbReference type="NCBI Taxonomy" id="6412"/>
    <lineage>
        <taxon>Eukaryota</taxon>
        <taxon>Metazoa</taxon>
        <taxon>Spiralia</taxon>
        <taxon>Lophotrochozoa</taxon>
        <taxon>Annelida</taxon>
        <taxon>Clitellata</taxon>
        <taxon>Hirudinea</taxon>
        <taxon>Rhynchobdellida</taxon>
        <taxon>Glossiphoniidae</taxon>
        <taxon>Helobdella</taxon>
    </lineage>
</organism>
<evidence type="ECO:0000313" key="10">
    <source>
        <dbReference type="EnsemblMetazoa" id="HelroP120735"/>
    </source>
</evidence>
<dbReference type="InterPro" id="IPR036259">
    <property type="entry name" value="MFS_trans_sf"/>
</dbReference>
<evidence type="ECO:0000256" key="2">
    <source>
        <dbReference type="ARBA" id="ARBA00006279"/>
    </source>
</evidence>
<keyword evidence="11" id="KW-1185">Reference proteome</keyword>
<evidence type="ECO:0000256" key="4">
    <source>
        <dbReference type="ARBA" id="ARBA00022692"/>
    </source>
</evidence>
<keyword evidence="5 7" id="KW-1133">Transmembrane helix</keyword>
<dbReference type="HOGENOM" id="CLU_020370_1_1_1"/>
<keyword evidence="4 7" id="KW-0812">Transmembrane</keyword>
<evidence type="ECO:0000256" key="8">
    <source>
        <dbReference type="SAM" id="MobiDB-lite"/>
    </source>
</evidence>
<evidence type="ECO:0000256" key="3">
    <source>
        <dbReference type="ARBA" id="ARBA00022448"/>
    </source>
</evidence>
<feature type="transmembrane region" description="Helical" evidence="7">
    <location>
        <begin position="23"/>
        <end position="42"/>
    </location>
</feature>
<feature type="compositionally biased region" description="Low complexity" evidence="8">
    <location>
        <begin position="370"/>
        <end position="385"/>
    </location>
</feature>
<dbReference type="EMBL" id="KB096830">
    <property type="protein sequence ID" value="ESO01114.1"/>
    <property type="molecule type" value="Genomic_DNA"/>
</dbReference>
<dbReference type="OMA" id="IFTANAW"/>
<dbReference type="PANTHER" id="PTHR11660:SF57">
    <property type="entry name" value="SOLUTE CARRIER FAMILY 40 MEMBER"/>
    <property type="match status" value="1"/>
</dbReference>
<dbReference type="STRING" id="6412.T1EGQ5"/>
<feature type="transmembrane region" description="Helical" evidence="7">
    <location>
        <begin position="91"/>
        <end position="113"/>
    </location>
</feature>
<keyword evidence="7" id="KW-0406">Ion transport</keyword>
<dbReference type="Gene3D" id="1.20.1250.20">
    <property type="entry name" value="MFS general substrate transporter like domains"/>
    <property type="match status" value="1"/>
</dbReference>
<dbReference type="GO" id="GO:0016020">
    <property type="term" value="C:membrane"/>
    <property type="evidence" value="ECO:0007669"/>
    <property type="project" value="UniProtKB-SubCell"/>
</dbReference>
<dbReference type="Pfam" id="PF06963">
    <property type="entry name" value="FPN1"/>
    <property type="match status" value="1"/>
</dbReference>
<dbReference type="CTD" id="20195755"/>
<accession>T1EGQ5</accession>
<dbReference type="InParanoid" id="T1EGQ5"/>
<comment type="subcellular location">
    <subcellularLocation>
        <location evidence="1 7">Membrane</location>
        <topology evidence="1 7">Multi-pass membrane protein</topology>
    </subcellularLocation>
</comment>
<evidence type="ECO:0000256" key="1">
    <source>
        <dbReference type="ARBA" id="ARBA00004141"/>
    </source>
</evidence>
<dbReference type="EnsemblMetazoa" id="HelroT120735">
    <property type="protein sequence ID" value="HelroP120735"/>
    <property type="gene ID" value="HelroG120735"/>
</dbReference>
<dbReference type="eggNOG" id="KOG2601">
    <property type="taxonomic scope" value="Eukaryota"/>
</dbReference>
<dbReference type="SUPFAM" id="SSF103473">
    <property type="entry name" value="MFS general substrate transporter"/>
    <property type="match status" value="1"/>
</dbReference>
<reference evidence="10" key="3">
    <citation type="submission" date="2015-06" db="UniProtKB">
        <authorList>
            <consortium name="EnsemblMetazoa"/>
        </authorList>
    </citation>
    <scope>IDENTIFICATION</scope>
</reference>
<evidence type="ECO:0000256" key="6">
    <source>
        <dbReference type="ARBA" id="ARBA00023136"/>
    </source>
</evidence>
<proteinExistence type="inferred from homology"/>
<dbReference type="Proteomes" id="UP000015101">
    <property type="component" value="Unassembled WGS sequence"/>
</dbReference>
<reference evidence="11" key="1">
    <citation type="submission" date="2012-12" db="EMBL/GenBank/DDBJ databases">
        <authorList>
            <person name="Hellsten U."/>
            <person name="Grimwood J."/>
            <person name="Chapman J.A."/>
            <person name="Shapiro H."/>
            <person name="Aerts A."/>
            <person name="Otillar R.P."/>
            <person name="Terry A.Y."/>
            <person name="Boore J.L."/>
            <person name="Simakov O."/>
            <person name="Marletaz F."/>
            <person name="Cho S.-J."/>
            <person name="Edsinger-Gonzales E."/>
            <person name="Havlak P."/>
            <person name="Kuo D.-H."/>
            <person name="Larsson T."/>
            <person name="Lv J."/>
            <person name="Arendt D."/>
            <person name="Savage R."/>
            <person name="Osoegawa K."/>
            <person name="de Jong P."/>
            <person name="Lindberg D.R."/>
            <person name="Seaver E.C."/>
            <person name="Weisblat D.A."/>
            <person name="Putnam N.H."/>
            <person name="Grigoriev I.V."/>
            <person name="Rokhsar D.S."/>
        </authorList>
    </citation>
    <scope>NUCLEOTIDE SEQUENCE</scope>
</reference>
<comment type="caution">
    <text evidence="7">Lacks conserved residue(s) required for the propagation of feature annotation.</text>
</comment>
<keyword evidence="6 7" id="KW-0472">Membrane</keyword>
<evidence type="ECO:0000256" key="7">
    <source>
        <dbReference type="RuleBase" id="RU365065"/>
    </source>
</evidence>
<evidence type="ECO:0000256" key="5">
    <source>
        <dbReference type="ARBA" id="ARBA00022989"/>
    </source>
</evidence>
<dbReference type="PANTHER" id="PTHR11660">
    <property type="entry name" value="SOLUTE CARRIER FAMILY 40 MEMBER"/>
    <property type="match status" value="1"/>
</dbReference>
<keyword evidence="3 7" id="KW-0813">Transport</keyword>
<feature type="transmembrane region" description="Helical" evidence="7">
    <location>
        <begin position="293"/>
        <end position="313"/>
    </location>
</feature>
<dbReference type="KEGG" id="hro:HELRODRAFT_120735"/>
<feature type="transmembrane region" description="Helical" evidence="7">
    <location>
        <begin position="325"/>
        <end position="346"/>
    </location>
</feature>